<accession>A0A132NSN9</accession>
<dbReference type="Pfam" id="PF08773">
    <property type="entry name" value="CathepsinC_exc"/>
    <property type="match status" value="1"/>
</dbReference>
<dbReference type="Proteomes" id="UP000070089">
    <property type="component" value="Unassembled WGS sequence"/>
</dbReference>
<dbReference type="InterPro" id="IPR013128">
    <property type="entry name" value="Peptidase_C1A"/>
</dbReference>
<evidence type="ECO:0000256" key="6">
    <source>
        <dbReference type="ARBA" id="ARBA00022801"/>
    </source>
</evidence>
<dbReference type="PROSITE" id="PS00139">
    <property type="entry name" value="THIOL_PROTEASE_CYS"/>
    <property type="match status" value="1"/>
</dbReference>
<feature type="transmembrane region" description="Helical" evidence="16">
    <location>
        <begin position="511"/>
        <end position="534"/>
    </location>
</feature>
<sequence>MLKVNSFGKTNRKMAGLLLCAVFLWLVGADTPCWCANDQVLGTWKVESTSFKYTVKNDRTDCPENLRTKETRMITLLSPNVAVDEDTGASGTWSQVYSQAIQINIGGVKYLYFLAWEEVPDSSTVHSMCYKSQPGMGWAVKQGMTRRYRACIRATNVKPLLSTTDNYYEPSGPGPVNPTLIRRKLDKPVPTGDMYVQMKKNGDIVNPPAGFRQSFSHSLFSTGAGTENSNSSYRGDKLPSNFDWRSVNGKSYVPEPFDQGHCGSCYTAATVWAMTARVMVASEDEDKIGVTRRLSVQHALDCNQYAQGCSGGFAEMVVKFAEEFGILTENGYYISYLSGDGVDRPCNAGKFLEGDRYFFTAGLPLGGYTGAVTDPEEIKWEIYRHGPLPVSVYAGNDLFRNCSPYGPSSAAAYANSGDDGSADDKAKRHYFAEYLDHLIFIIGWEEDENGVAYWRIQNSWGADWCDGGTSRIALGRNEYGIETAPVPFYWWRNGRVYYDEGLVTVSLAEVIVLPIIIVILVGLIIGLSFVIAIIKKRKHLRYQKLRDEQTTHYEFTSTAMDSTVPDSATDPSSYQ</sequence>
<evidence type="ECO:0000256" key="11">
    <source>
        <dbReference type="ARBA" id="ARBA00029762"/>
    </source>
</evidence>
<dbReference type="FunFam" id="3.90.70.10:FF:000163">
    <property type="entry name" value="Dipeptidyl-peptidase I"/>
    <property type="match status" value="1"/>
</dbReference>
<keyword evidence="6" id="KW-0378">Hydrolase</keyword>
<evidence type="ECO:0000256" key="1">
    <source>
        <dbReference type="ARBA" id="ARBA00001923"/>
    </source>
</evidence>
<keyword evidence="16" id="KW-0472">Membrane</keyword>
<feature type="chain" id="PRO_5018792618" description="Dipeptidyl peptidase 1" evidence="17">
    <location>
        <begin position="30"/>
        <end position="575"/>
    </location>
</feature>
<evidence type="ECO:0000313" key="20">
    <source>
        <dbReference type="Proteomes" id="UP000070089"/>
    </source>
</evidence>
<dbReference type="GO" id="GO:0008234">
    <property type="term" value="F:cysteine-type peptidase activity"/>
    <property type="evidence" value="ECO:0007669"/>
    <property type="project" value="UniProtKB-KW"/>
</dbReference>
<comment type="subunit">
    <text evidence="3">Tetramer of heterotrimers consisting of exclusion domain, heavy- and light chains.</text>
</comment>
<evidence type="ECO:0000256" key="8">
    <source>
        <dbReference type="ARBA" id="ARBA00023145"/>
    </source>
</evidence>
<keyword evidence="16" id="KW-1133">Transmembrane helix</keyword>
<evidence type="ECO:0000256" key="15">
    <source>
        <dbReference type="ARBA" id="ARBA00045556"/>
    </source>
</evidence>
<evidence type="ECO:0000256" key="9">
    <source>
        <dbReference type="ARBA" id="ARBA00023157"/>
    </source>
</evidence>
<evidence type="ECO:0000256" key="14">
    <source>
        <dbReference type="ARBA" id="ARBA00032961"/>
    </source>
</evidence>
<evidence type="ECO:0000259" key="18">
    <source>
        <dbReference type="SMART" id="SM00645"/>
    </source>
</evidence>
<evidence type="ECO:0000256" key="17">
    <source>
        <dbReference type="SAM" id="SignalP"/>
    </source>
</evidence>
<keyword evidence="7" id="KW-0788">Thiol protease</keyword>
<evidence type="ECO:0000256" key="7">
    <source>
        <dbReference type="ARBA" id="ARBA00022807"/>
    </source>
</evidence>
<evidence type="ECO:0000256" key="13">
    <source>
        <dbReference type="ARBA" id="ARBA00030778"/>
    </source>
</evidence>
<evidence type="ECO:0000256" key="4">
    <source>
        <dbReference type="ARBA" id="ARBA00014709"/>
    </source>
</evidence>
<comment type="function">
    <text evidence="15">Thiol protease. Has dipeptidylpeptidase activity. Active against a broad range of dipeptide substrates composed of both polar and hydrophobic amino acids. Proline cannot occupy the P1 position and arginine cannot occupy the P2 position of the substrate. Can act as both an exopeptidase and endopeptidase. Activates serine proteases such as elastase, cathepsin G and granzymes A and B.</text>
</comment>
<dbReference type="Gene3D" id="3.90.70.10">
    <property type="entry name" value="Cysteine proteinases"/>
    <property type="match status" value="1"/>
</dbReference>
<dbReference type="AlphaFoldDB" id="A0A132NSN9"/>
<dbReference type="VEuPathDB" id="GiardiaDB:QR46_2905"/>
<protein>
    <recommendedName>
        <fullName evidence="4">Dipeptidyl peptidase 1</fullName>
    </recommendedName>
    <alternativeName>
        <fullName evidence="12">Cathepsin C</fullName>
    </alternativeName>
    <alternativeName>
        <fullName evidence="11">Cathepsin J</fullName>
    </alternativeName>
    <alternativeName>
        <fullName evidence="14">Dipeptidyl peptidase I</fullName>
    </alternativeName>
    <alternativeName>
        <fullName evidence="13">Dipeptidyl transferase</fullName>
    </alternativeName>
</protein>
<evidence type="ECO:0000256" key="5">
    <source>
        <dbReference type="ARBA" id="ARBA00022670"/>
    </source>
</evidence>
<dbReference type="SUPFAM" id="SSF75001">
    <property type="entry name" value="Dipeptidyl peptidase I (cathepsin C), exclusion domain"/>
    <property type="match status" value="1"/>
</dbReference>
<feature type="signal peptide" evidence="17">
    <location>
        <begin position="1"/>
        <end position="29"/>
    </location>
</feature>
<dbReference type="SUPFAM" id="SSF54001">
    <property type="entry name" value="Cysteine proteinases"/>
    <property type="match status" value="1"/>
</dbReference>
<dbReference type="InterPro" id="IPR038765">
    <property type="entry name" value="Papain-like_cys_pep_sf"/>
</dbReference>
<dbReference type="Gene3D" id="2.40.128.80">
    <property type="entry name" value="Cathepsin C, exclusion domain"/>
    <property type="match status" value="1"/>
</dbReference>
<comment type="cofactor">
    <cofactor evidence="1">
        <name>chloride</name>
        <dbReference type="ChEBI" id="CHEBI:17996"/>
    </cofactor>
</comment>
<dbReference type="OrthoDB" id="3789175at2759"/>
<evidence type="ECO:0000256" key="12">
    <source>
        <dbReference type="ARBA" id="ARBA00029779"/>
    </source>
</evidence>
<evidence type="ECO:0000256" key="16">
    <source>
        <dbReference type="SAM" id="Phobius"/>
    </source>
</evidence>
<evidence type="ECO:0000256" key="3">
    <source>
        <dbReference type="ARBA" id="ARBA00011610"/>
    </source>
</evidence>
<keyword evidence="9" id="KW-1015">Disulfide bond</keyword>
<comment type="similarity">
    <text evidence="2">Belongs to the peptidase C1 family.</text>
</comment>
<feature type="domain" description="Peptidase C1A papain C-terminal" evidence="18">
    <location>
        <begin position="238"/>
        <end position="489"/>
    </location>
</feature>
<comment type="caution">
    <text evidence="19">The sequence shown here is derived from an EMBL/GenBank/DDBJ whole genome shotgun (WGS) entry which is preliminary data.</text>
</comment>
<keyword evidence="8" id="KW-0865">Zymogen</keyword>
<dbReference type="EMBL" id="JXTI01000083">
    <property type="protein sequence ID" value="KWX13124.1"/>
    <property type="molecule type" value="Genomic_DNA"/>
</dbReference>
<keyword evidence="16" id="KW-0812">Transmembrane</keyword>
<dbReference type="InterPro" id="IPR039412">
    <property type="entry name" value="CatC"/>
</dbReference>
<dbReference type="Pfam" id="PF00112">
    <property type="entry name" value="Peptidase_C1"/>
    <property type="match status" value="1"/>
</dbReference>
<dbReference type="GO" id="GO:0006508">
    <property type="term" value="P:proteolysis"/>
    <property type="evidence" value="ECO:0007669"/>
    <property type="project" value="UniProtKB-KW"/>
</dbReference>
<reference evidence="19 20" key="1">
    <citation type="journal article" date="2015" name="Mol. Biochem. Parasitol.">
        <title>Identification of polymorphic genes for use in assemblage B genotyping assays through comparative genomics of multiple assemblage B Giardia duodenalis isolates.</title>
        <authorList>
            <person name="Wielinga C."/>
            <person name="Thompson R.C."/>
            <person name="Monis P."/>
            <person name="Ryan U."/>
        </authorList>
    </citation>
    <scope>NUCLEOTIDE SEQUENCE [LARGE SCALE GENOMIC DNA]</scope>
    <source>
        <strain evidence="19 20">BAH15c1</strain>
    </source>
</reference>
<keyword evidence="10" id="KW-0325">Glycoprotein</keyword>
<dbReference type="CDD" id="cd02621">
    <property type="entry name" value="Peptidase_C1A_CathepsinC"/>
    <property type="match status" value="1"/>
</dbReference>
<dbReference type="InterPro" id="IPR000668">
    <property type="entry name" value="Peptidase_C1A_C"/>
</dbReference>
<organism evidence="19 20">
    <name type="scientific">Giardia duodenalis assemblage B</name>
    <dbReference type="NCBI Taxonomy" id="1394984"/>
    <lineage>
        <taxon>Eukaryota</taxon>
        <taxon>Metamonada</taxon>
        <taxon>Diplomonadida</taxon>
        <taxon>Hexamitidae</taxon>
        <taxon>Giardiinae</taxon>
        <taxon>Giardia</taxon>
    </lineage>
</organism>
<dbReference type="SMART" id="SM00645">
    <property type="entry name" value="Pept_C1"/>
    <property type="match status" value="1"/>
</dbReference>
<dbReference type="InterPro" id="IPR036496">
    <property type="entry name" value="CathepsinC_exc_dom_sf"/>
</dbReference>
<gene>
    <name evidence="19" type="ORF">QR46_2905</name>
</gene>
<evidence type="ECO:0000256" key="10">
    <source>
        <dbReference type="ARBA" id="ARBA00023180"/>
    </source>
</evidence>
<keyword evidence="17" id="KW-0732">Signal</keyword>
<dbReference type="InterPro" id="IPR000169">
    <property type="entry name" value="Pept_cys_AS"/>
</dbReference>
<keyword evidence="5" id="KW-0645">Protease</keyword>
<dbReference type="PANTHER" id="PTHR12411">
    <property type="entry name" value="CYSTEINE PROTEASE FAMILY C1-RELATED"/>
    <property type="match status" value="1"/>
</dbReference>
<evidence type="ECO:0000313" key="19">
    <source>
        <dbReference type="EMBL" id="KWX13124.1"/>
    </source>
</evidence>
<proteinExistence type="inferred from homology"/>
<evidence type="ECO:0000256" key="2">
    <source>
        <dbReference type="ARBA" id="ARBA00008455"/>
    </source>
</evidence>
<dbReference type="InterPro" id="IPR014882">
    <property type="entry name" value="CathepsinC_exc"/>
</dbReference>
<name>A0A132NSN9_GIAIN</name>